<dbReference type="GO" id="GO:0016757">
    <property type="term" value="F:glycosyltransferase activity"/>
    <property type="evidence" value="ECO:0007669"/>
    <property type="project" value="UniProtKB-KW"/>
</dbReference>
<keyword evidence="1" id="KW-0808">Transferase</keyword>
<sequence length="167" mass="17727">MLYQMTPTSAFRAAIAAQLPSEAAVERLLGHMSAQEWQEVGSVFAARLPEFEVVVAVPGAQELAWAVARARGVPVLDGPWTGEPGALALILTPQLRQGEAERSAALAARAQGLCVEVVAAAVERTSLGGRHLLGQVGIRVRAALQLADAPWGLLFERRTPDRWSAAS</sequence>
<gene>
    <name evidence="1" type="ordered locus">DGo_CA2182</name>
</gene>
<protein>
    <submittedName>
        <fullName evidence="1">Orotate phosphoribosyltransferase related protein</fullName>
    </submittedName>
</protein>
<evidence type="ECO:0000313" key="2">
    <source>
        <dbReference type="Proteomes" id="UP000007575"/>
    </source>
</evidence>
<evidence type="ECO:0000313" key="1">
    <source>
        <dbReference type="EMBL" id="AFD26109.1"/>
    </source>
</evidence>
<dbReference type="HOGENOM" id="CLU_1568166_0_0_0"/>
<dbReference type="PATRIC" id="fig|745776.4.peg.2240"/>
<dbReference type="AlphaFoldDB" id="H8GYR2"/>
<reference evidence="1 2" key="1">
    <citation type="journal article" date="2012" name="PLoS ONE">
        <title>Genome sequence and transcriptome analysis of the radioresistant bacterium Deinococcus gobiensis: insights into the extreme environmental adaptations.</title>
        <authorList>
            <person name="Yuan M."/>
            <person name="Chen M."/>
            <person name="Zhang W."/>
            <person name="Lu W."/>
            <person name="Wang J."/>
            <person name="Yang M."/>
            <person name="Zhao P."/>
            <person name="Tang R."/>
            <person name="Li X."/>
            <person name="Hao Y."/>
            <person name="Zhou Z."/>
            <person name="Zhan Y."/>
            <person name="Yu H."/>
            <person name="Teng C."/>
            <person name="Yan Y."/>
            <person name="Ping S."/>
            <person name="Wang Y."/>
            <person name="Lin M."/>
        </authorList>
    </citation>
    <scope>NUCLEOTIDE SEQUENCE [LARGE SCALE GENOMIC DNA]</scope>
    <source>
        <strain evidence="1 2">I-0</strain>
    </source>
</reference>
<keyword evidence="1" id="KW-0328">Glycosyltransferase</keyword>
<proteinExistence type="predicted"/>
<dbReference type="Proteomes" id="UP000007575">
    <property type="component" value="Chromosome"/>
</dbReference>
<organism evidence="1 2">
    <name type="scientific">Deinococcus gobiensis (strain DSM 21396 / JCM 16679 / CGMCC 1.7299 / I-0)</name>
    <dbReference type="NCBI Taxonomy" id="745776"/>
    <lineage>
        <taxon>Bacteria</taxon>
        <taxon>Thermotogati</taxon>
        <taxon>Deinococcota</taxon>
        <taxon>Deinococci</taxon>
        <taxon>Deinococcales</taxon>
        <taxon>Deinococcaceae</taxon>
        <taxon>Deinococcus</taxon>
    </lineage>
</organism>
<name>H8GYR2_DEIGI</name>
<dbReference type="EMBL" id="CP002191">
    <property type="protein sequence ID" value="AFD26109.1"/>
    <property type="molecule type" value="Genomic_DNA"/>
</dbReference>
<dbReference type="KEGG" id="dgo:DGo_CA2182"/>
<accession>H8GYR2</accession>
<keyword evidence="2" id="KW-1185">Reference proteome</keyword>